<dbReference type="InterPro" id="IPR036390">
    <property type="entry name" value="WH_DNA-bd_sf"/>
</dbReference>
<dbReference type="Proteomes" id="UP000050471">
    <property type="component" value="Unassembled WGS sequence"/>
</dbReference>
<reference evidence="5 6" key="1">
    <citation type="submission" date="2015-09" db="EMBL/GenBank/DDBJ databases">
        <title>Draft genome sequence of Aliiroseovarius crassostreae CV919-312TSm, the causative agent of Roseovarius Oyster Disease (formerly Juvenile Oyster Disease).</title>
        <authorList>
            <person name="Kessner L."/>
            <person name="Spinard E."/>
            <person name="Nelson D."/>
        </authorList>
    </citation>
    <scope>NUCLEOTIDE SEQUENCE [LARGE SCALE GENOMIC DNA]</scope>
    <source>
        <strain evidence="5 6">CV919-312</strain>
    </source>
</reference>
<dbReference type="InterPro" id="IPR008920">
    <property type="entry name" value="TF_FadR/GntR_C"/>
</dbReference>
<dbReference type="Pfam" id="PF00392">
    <property type="entry name" value="GntR"/>
    <property type="match status" value="1"/>
</dbReference>
<dbReference type="InterPro" id="IPR011711">
    <property type="entry name" value="GntR_C"/>
</dbReference>
<dbReference type="Gene3D" id="1.10.10.10">
    <property type="entry name" value="Winged helix-like DNA-binding domain superfamily/Winged helix DNA-binding domain"/>
    <property type="match status" value="1"/>
</dbReference>
<evidence type="ECO:0000259" key="4">
    <source>
        <dbReference type="PROSITE" id="PS50949"/>
    </source>
</evidence>
<dbReference type="CDD" id="cd07377">
    <property type="entry name" value="WHTH_GntR"/>
    <property type="match status" value="1"/>
</dbReference>
<evidence type="ECO:0000256" key="2">
    <source>
        <dbReference type="ARBA" id="ARBA00023125"/>
    </source>
</evidence>
<feature type="domain" description="HTH gntR-type" evidence="4">
    <location>
        <begin position="5"/>
        <end position="72"/>
    </location>
</feature>
<dbReference type="GO" id="GO:0003677">
    <property type="term" value="F:DNA binding"/>
    <property type="evidence" value="ECO:0007669"/>
    <property type="project" value="UniProtKB-KW"/>
</dbReference>
<dbReference type="GO" id="GO:0003700">
    <property type="term" value="F:DNA-binding transcription factor activity"/>
    <property type="evidence" value="ECO:0007669"/>
    <property type="project" value="InterPro"/>
</dbReference>
<keyword evidence="1" id="KW-0805">Transcription regulation</keyword>
<dbReference type="Pfam" id="PF07729">
    <property type="entry name" value="FCD"/>
    <property type="match status" value="1"/>
</dbReference>
<sequence>MSNPPNLAAQAYLAIEERIVTLVLEPGSLISERSLIDMIGLGRTPVREAMQRLSWEGLIEVRPRAGIKIADIRAEDCAKVTELRQVLEPRLARSAARFATPNLLDDIQQYRQMMLDSLPDQDASLYLKADKGFDEALMGAAENPYLTNILAPLQTHSRRFWFRYFSRDSMERLAQGHIAVMDAVLTRDDLRAFQQMETLMGVVASHAQALKD</sequence>
<keyword evidence="3" id="KW-0804">Transcription</keyword>
<dbReference type="AlphaFoldDB" id="A0A0P7HYX7"/>
<keyword evidence="6" id="KW-1185">Reference proteome</keyword>
<dbReference type="InterPro" id="IPR036388">
    <property type="entry name" value="WH-like_DNA-bd_sf"/>
</dbReference>
<dbReference type="SMART" id="SM00895">
    <property type="entry name" value="FCD"/>
    <property type="match status" value="1"/>
</dbReference>
<evidence type="ECO:0000313" key="6">
    <source>
        <dbReference type="Proteomes" id="UP000050471"/>
    </source>
</evidence>
<name>A0A0P7HYX7_9RHOB</name>
<comment type="caution">
    <text evidence="5">The sequence shown here is derived from an EMBL/GenBank/DDBJ whole genome shotgun (WGS) entry which is preliminary data.</text>
</comment>
<keyword evidence="2" id="KW-0238">DNA-binding</keyword>
<evidence type="ECO:0000256" key="3">
    <source>
        <dbReference type="ARBA" id="ARBA00023163"/>
    </source>
</evidence>
<accession>A0A0P7HYX7</accession>
<dbReference type="InterPro" id="IPR000524">
    <property type="entry name" value="Tscrpt_reg_HTH_GntR"/>
</dbReference>
<dbReference type="RefSeq" id="WP_074963631.1">
    <property type="nucleotide sequence ID" value="NZ_FPBS01000003.1"/>
</dbReference>
<gene>
    <name evidence="5" type="ORF">AKJ29_03990</name>
</gene>
<dbReference type="SUPFAM" id="SSF48008">
    <property type="entry name" value="GntR ligand-binding domain-like"/>
    <property type="match status" value="1"/>
</dbReference>
<dbReference type="PROSITE" id="PS50949">
    <property type="entry name" value="HTH_GNTR"/>
    <property type="match status" value="1"/>
</dbReference>
<dbReference type="Gene3D" id="1.20.120.530">
    <property type="entry name" value="GntR ligand-binding domain-like"/>
    <property type="match status" value="1"/>
</dbReference>
<dbReference type="PANTHER" id="PTHR43537">
    <property type="entry name" value="TRANSCRIPTIONAL REGULATOR, GNTR FAMILY"/>
    <property type="match status" value="1"/>
</dbReference>
<dbReference type="PANTHER" id="PTHR43537:SF5">
    <property type="entry name" value="UXU OPERON TRANSCRIPTIONAL REGULATOR"/>
    <property type="match status" value="1"/>
</dbReference>
<protein>
    <recommendedName>
        <fullName evidence="4">HTH gntR-type domain-containing protein</fullName>
    </recommendedName>
</protein>
<dbReference type="STRING" id="154981.AKJ29_03990"/>
<organism evidence="5 6">
    <name type="scientific">Aliiroseovarius crassostreae</name>
    <dbReference type="NCBI Taxonomy" id="154981"/>
    <lineage>
        <taxon>Bacteria</taxon>
        <taxon>Pseudomonadati</taxon>
        <taxon>Pseudomonadota</taxon>
        <taxon>Alphaproteobacteria</taxon>
        <taxon>Rhodobacterales</taxon>
        <taxon>Paracoccaceae</taxon>
        <taxon>Aliiroseovarius</taxon>
    </lineage>
</organism>
<dbReference type="PRINTS" id="PR00035">
    <property type="entry name" value="HTHGNTR"/>
</dbReference>
<dbReference type="EMBL" id="LKBA01000024">
    <property type="protein sequence ID" value="KPN61767.1"/>
    <property type="molecule type" value="Genomic_DNA"/>
</dbReference>
<dbReference type="SUPFAM" id="SSF46785">
    <property type="entry name" value="Winged helix' DNA-binding domain"/>
    <property type="match status" value="1"/>
</dbReference>
<evidence type="ECO:0000256" key="1">
    <source>
        <dbReference type="ARBA" id="ARBA00023015"/>
    </source>
</evidence>
<evidence type="ECO:0000313" key="5">
    <source>
        <dbReference type="EMBL" id="KPN61767.1"/>
    </source>
</evidence>
<dbReference type="SMART" id="SM00345">
    <property type="entry name" value="HTH_GNTR"/>
    <property type="match status" value="1"/>
</dbReference>
<proteinExistence type="predicted"/>